<accession>K7ZAW2</accession>
<evidence type="ECO:0000256" key="1">
    <source>
        <dbReference type="ARBA" id="ARBA00004651"/>
    </source>
</evidence>
<keyword evidence="5 7" id="KW-1133">Transmembrane helix</keyword>
<organism evidence="8 9">
    <name type="scientific">Bdellovibrio bacteriovorus str. Tiberius</name>
    <dbReference type="NCBI Taxonomy" id="1069642"/>
    <lineage>
        <taxon>Bacteria</taxon>
        <taxon>Pseudomonadati</taxon>
        <taxon>Bdellovibrionota</taxon>
        <taxon>Bdellovibrionia</taxon>
        <taxon>Bdellovibrionales</taxon>
        <taxon>Pseudobdellovibrionaceae</taxon>
        <taxon>Bdellovibrio</taxon>
    </lineage>
</organism>
<dbReference type="PANTHER" id="PTHR34584">
    <property type="entry name" value="NA(+)/H(+) ANTIPORTER SUBUNIT E1"/>
    <property type="match status" value="1"/>
</dbReference>
<dbReference type="PANTHER" id="PTHR34584:SF1">
    <property type="entry name" value="NA(+)_H(+) ANTIPORTER SUBUNIT E1"/>
    <property type="match status" value="1"/>
</dbReference>
<protein>
    <recommendedName>
        <fullName evidence="10">Sodium:proton antiporter</fullName>
    </recommendedName>
</protein>
<feature type="transmembrane region" description="Helical" evidence="7">
    <location>
        <begin position="12"/>
        <end position="31"/>
    </location>
</feature>
<dbReference type="STRING" id="1069642.Bdt_2235"/>
<dbReference type="OrthoDB" id="5296520at2"/>
<dbReference type="Proteomes" id="UP000010074">
    <property type="component" value="Chromosome"/>
</dbReference>
<dbReference type="KEGG" id="bbat:Bdt_2235"/>
<evidence type="ECO:0000256" key="6">
    <source>
        <dbReference type="ARBA" id="ARBA00023136"/>
    </source>
</evidence>
<keyword evidence="3" id="KW-1003">Cell membrane</keyword>
<comment type="subcellular location">
    <subcellularLocation>
        <location evidence="1">Cell membrane</location>
        <topology evidence="1">Multi-pass membrane protein</topology>
    </subcellularLocation>
</comment>
<feature type="transmembrane region" description="Helical" evidence="7">
    <location>
        <begin position="51"/>
        <end position="69"/>
    </location>
</feature>
<keyword evidence="6 7" id="KW-0472">Membrane</keyword>
<dbReference type="GO" id="GO:0008324">
    <property type="term" value="F:monoatomic cation transmembrane transporter activity"/>
    <property type="evidence" value="ECO:0007669"/>
    <property type="project" value="InterPro"/>
</dbReference>
<evidence type="ECO:0000313" key="8">
    <source>
        <dbReference type="EMBL" id="AFY01919.1"/>
    </source>
</evidence>
<dbReference type="RefSeq" id="WP_015091359.1">
    <property type="nucleotide sequence ID" value="NC_019567.1"/>
</dbReference>
<evidence type="ECO:0000256" key="3">
    <source>
        <dbReference type="ARBA" id="ARBA00022475"/>
    </source>
</evidence>
<evidence type="ECO:0008006" key="10">
    <source>
        <dbReference type="Google" id="ProtNLM"/>
    </source>
</evidence>
<evidence type="ECO:0000313" key="9">
    <source>
        <dbReference type="Proteomes" id="UP000010074"/>
    </source>
</evidence>
<evidence type="ECO:0000256" key="2">
    <source>
        <dbReference type="ARBA" id="ARBA00006228"/>
    </source>
</evidence>
<gene>
    <name evidence="8" type="ORF">Bdt_2235</name>
</gene>
<dbReference type="InterPro" id="IPR002758">
    <property type="entry name" value="Cation_antiport_E"/>
</dbReference>
<dbReference type="HOGENOM" id="CLU_086615_6_1_7"/>
<dbReference type="PATRIC" id="fig|1069642.3.peg.2211"/>
<comment type="similarity">
    <text evidence="2">Belongs to the CPA3 antiporters (TC 2.A.63) subunit E family.</text>
</comment>
<proteinExistence type="inferred from homology"/>
<dbReference type="Pfam" id="PF01899">
    <property type="entry name" value="MNHE"/>
    <property type="match status" value="1"/>
</dbReference>
<keyword evidence="4 7" id="KW-0812">Transmembrane</keyword>
<dbReference type="EMBL" id="CP002930">
    <property type="protein sequence ID" value="AFY01919.1"/>
    <property type="molecule type" value="Genomic_DNA"/>
</dbReference>
<dbReference type="AlphaFoldDB" id="K7ZAW2"/>
<evidence type="ECO:0000256" key="4">
    <source>
        <dbReference type="ARBA" id="ARBA00022692"/>
    </source>
</evidence>
<sequence>MMRLIWTLEVLLKFAWDFCVAVLQVVSWVFRPNRSMKPAIVRLPLDIKSEWGVWWLSLIIFLIPGSMVVRVRLDLGLLYVHLLHTDDADKDMQILKSRFEHKLRLILGEVKS</sequence>
<evidence type="ECO:0000256" key="5">
    <source>
        <dbReference type="ARBA" id="ARBA00022989"/>
    </source>
</evidence>
<evidence type="ECO:0000256" key="7">
    <source>
        <dbReference type="SAM" id="Phobius"/>
    </source>
</evidence>
<name>K7ZAW2_BDEBC</name>
<reference evidence="8 9" key="1">
    <citation type="journal article" date="2012" name="BMC Genomics">
        <title>Genome analysis of a simultaneously predatory and prey-independent, novel Bdellovibrio bacteriovorus from the River Tiber, supports in silico predictions of both ancient and recent lateral gene transfer from diverse bacteria.</title>
        <authorList>
            <person name="Hobley L."/>
            <person name="Lerner T.R."/>
            <person name="Williams L.E."/>
            <person name="Lambert C."/>
            <person name="Till R."/>
            <person name="Milner D.S."/>
            <person name="Basford S.M."/>
            <person name="Capeness M.J."/>
            <person name="Fenton A.K."/>
            <person name="Atterbury R.J."/>
            <person name="Harris M.A."/>
            <person name="Sockett R.E."/>
        </authorList>
    </citation>
    <scope>NUCLEOTIDE SEQUENCE [LARGE SCALE GENOMIC DNA]</scope>
    <source>
        <strain evidence="8 9">Tiberius</strain>
    </source>
</reference>
<dbReference type="GO" id="GO:0005886">
    <property type="term" value="C:plasma membrane"/>
    <property type="evidence" value="ECO:0007669"/>
    <property type="project" value="UniProtKB-SubCell"/>
</dbReference>